<evidence type="ECO:0000313" key="2">
    <source>
        <dbReference type="EMBL" id="MBV7273419.1"/>
    </source>
</evidence>
<comment type="caution">
    <text evidence="2">The sequence shown here is derived from an EMBL/GenBank/DDBJ whole genome shotgun (WGS) entry which is preliminary data.</text>
</comment>
<organism evidence="2 3">
    <name type="scientific">Clostridium thailandense</name>
    <dbReference type="NCBI Taxonomy" id="2794346"/>
    <lineage>
        <taxon>Bacteria</taxon>
        <taxon>Bacillati</taxon>
        <taxon>Bacillota</taxon>
        <taxon>Clostridia</taxon>
        <taxon>Eubacteriales</taxon>
        <taxon>Clostridiaceae</taxon>
        <taxon>Clostridium</taxon>
    </lineage>
</organism>
<dbReference type="RefSeq" id="WP_218320489.1">
    <property type="nucleotide sequence ID" value="NZ_JAEEGC010000045.1"/>
</dbReference>
<dbReference type="EMBL" id="JAEEGC010000045">
    <property type="protein sequence ID" value="MBV7273419.1"/>
    <property type="molecule type" value="Genomic_DNA"/>
</dbReference>
<gene>
    <name evidence="2" type="ORF">I6U48_10910</name>
</gene>
<reference evidence="2" key="1">
    <citation type="submission" date="2020-12" db="EMBL/GenBank/DDBJ databases">
        <title>Clostridium thailandense sp. nov., a novel acetogenic bacterium isolated from peat land soil in Thailand.</title>
        <authorList>
            <person name="Chaikitkaew S."/>
            <person name="Birkeland N.K."/>
        </authorList>
    </citation>
    <scope>NUCLEOTIDE SEQUENCE</scope>
    <source>
        <strain evidence="2">PL3</strain>
    </source>
</reference>
<feature type="coiled-coil region" evidence="1">
    <location>
        <begin position="200"/>
        <end position="227"/>
    </location>
</feature>
<keyword evidence="3" id="KW-1185">Reference proteome</keyword>
<protein>
    <submittedName>
        <fullName evidence="2">Uncharacterized protein</fullName>
    </submittedName>
</protein>
<sequence length="228" mass="27511">MNEDKSKIEWDSLVYHIEFNLDKKVHYDTEYSKNLIRHCSISNLLRDYDDELLKHDVDYWVNLIYGEREFIYKYLEVYRRLKDFYSIPENIIEYLKINYFNKNYKQKLISASLKNITDEVLIKYYGATDIHIYKIGTKTNDVIQEFTINYIKARNPVEARLEAEKAYGFSEKINDLSFSGDPIHVFVEQILDVNLEYKRISEIKTDIEAFILRKKRLQERLEDLMLEN</sequence>
<dbReference type="AlphaFoldDB" id="A0A949TZG7"/>
<keyword evidence="1" id="KW-0175">Coiled coil</keyword>
<dbReference type="Proteomes" id="UP000694308">
    <property type="component" value="Unassembled WGS sequence"/>
</dbReference>
<proteinExistence type="predicted"/>
<evidence type="ECO:0000313" key="3">
    <source>
        <dbReference type="Proteomes" id="UP000694308"/>
    </source>
</evidence>
<evidence type="ECO:0000256" key="1">
    <source>
        <dbReference type="SAM" id="Coils"/>
    </source>
</evidence>
<name>A0A949TZG7_9CLOT</name>
<accession>A0A949TZG7</accession>